<dbReference type="Gene3D" id="3.40.50.200">
    <property type="entry name" value="Peptidase S8/S53 domain"/>
    <property type="match status" value="1"/>
</dbReference>
<sequence>MRYLLCLLLSALPFSVNAENQLYHVAIIDRFYPPMESFQSDEDKILHTTLYGLVDIDKDYRKETLYHGDIVQLIANDPNIVFLRYPLTGQDTPMREIFQAITSINDRFAFAPIDSLVLSWESSTLASAFEDPLKLEHREQYIEAIRVWGEEFPAWKDTYNVIRAMEELVLKGAQVFTISGNSGPRTINTLSLAKGVTTVGAIEPELSYFIADNVFVDTYEQAAYSLKRIDDQLGNSLGYDLDGDGCSDIPLSSLTSQSINDLPEVLWPPIKGSSFAAPMALKKALIKDPWNCYESFAATSLELNQIN</sequence>
<evidence type="ECO:0000313" key="2">
    <source>
        <dbReference type="EMBL" id="MBJ7552522.1"/>
    </source>
</evidence>
<organism evidence="2 3">
    <name type="scientific">Marinomonas ostreistagni</name>
    <dbReference type="NCBI Taxonomy" id="359209"/>
    <lineage>
        <taxon>Bacteria</taxon>
        <taxon>Pseudomonadati</taxon>
        <taxon>Pseudomonadota</taxon>
        <taxon>Gammaproteobacteria</taxon>
        <taxon>Oceanospirillales</taxon>
        <taxon>Oceanospirillaceae</taxon>
        <taxon>Marinomonas</taxon>
    </lineage>
</organism>
<feature type="chain" id="PRO_5046149445" description="Peptidase S8/S53 domain-containing protein" evidence="1">
    <location>
        <begin position="19"/>
        <end position="307"/>
    </location>
</feature>
<dbReference type="InterPro" id="IPR036852">
    <property type="entry name" value="Peptidase_S8/S53_dom_sf"/>
</dbReference>
<dbReference type="RefSeq" id="WP_199464064.1">
    <property type="nucleotide sequence ID" value="NZ_JAEMUH010000022.1"/>
</dbReference>
<name>A0ABS0ZFR8_9GAMM</name>
<reference evidence="2 3" key="1">
    <citation type="submission" date="2020-12" db="EMBL/GenBank/DDBJ databases">
        <title>Comparative genome analysis of fungal antagonists Marinomonas ostreistagni 398 and M. spartinae 468.</title>
        <authorList>
            <person name="Fields J.L."/>
            <person name="Mavrodi O.V."/>
            <person name="Biber P.D."/>
            <person name="Indest K.J."/>
            <person name="Mavrodi D.V."/>
        </authorList>
    </citation>
    <scope>NUCLEOTIDE SEQUENCE [LARGE SCALE GENOMIC DNA]</scope>
    <source>
        <strain evidence="2 3">USM7</strain>
    </source>
</reference>
<dbReference type="EMBL" id="JAEMUH010000022">
    <property type="protein sequence ID" value="MBJ7552522.1"/>
    <property type="molecule type" value="Genomic_DNA"/>
</dbReference>
<dbReference type="SUPFAM" id="SSF52743">
    <property type="entry name" value="Subtilisin-like"/>
    <property type="match status" value="1"/>
</dbReference>
<keyword evidence="1" id="KW-0732">Signal</keyword>
<proteinExistence type="predicted"/>
<protein>
    <recommendedName>
        <fullName evidence="4">Peptidase S8/S53 domain-containing protein</fullName>
    </recommendedName>
</protein>
<dbReference type="Proteomes" id="UP000598488">
    <property type="component" value="Unassembled WGS sequence"/>
</dbReference>
<evidence type="ECO:0000256" key="1">
    <source>
        <dbReference type="SAM" id="SignalP"/>
    </source>
</evidence>
<comment type="caution">
    <text evidence="2">The sequence shown here is derived from an EMBL/GenBank/DDBJ whole genome shotgun (WGS) entry which is preliminary data.</text>
</comment>
<gene>
    <name evidence="2" type="ORF">JHD44_17710</name>
</gene>
<accession>A0ABS0ZFR8</accession>
<evidence type="ECO:0008006" key="4">
    <source>
        <dbReference type="Google" id="ProtNLM"/>
    </source>
</evidence>
<evidence type="ECO:0000313" key="3">
    <source>
        <dbReference type="Proteomes" id="UP000598488"/>
    </source>
</evidence>
<feature type="signal peptide" evidence="1">
    <location>
        <begin position="1"/>
        <end position="18"/>
    </location>
</feature>
<keyword evidence="3" id="KW-1185">Reference proteome</keyword>